<organism evidence="2 3">
    <name type="scientific">Pleurodeles waltl</name>
    <name type="common">Iberian ribbed newt</name>
    <dbReference type="NCBI Taxonomy" id="8319"/>
    <lineage>
        <taxon>Eukaryota</taxon>
        <taxon>Metazoa</taxon>
        <taxon>Chordata</taxon>
        <taxon>Craniata</taxon>
        <taxon>Vertebrata</taxon>
        <taxon>Euteleostomi</taxon>
        <taxon>Amphibia</taxon>
        <taxon>Batrachia</taxon>
        <taxon>Caudata</taxon>
        <taxon>Salamandroidea</taxon>
        <taxon>Salamandridae</taxon>
        <taxon>Pleurodelinae</taxon>
        <taxon>Pleurodeles</taxon>
    </lineage>
</organism>
<name>A0AAV7KPT6_PLEWA</name>
<reference evidence="2" key="1">
    <citation type="journal article" date="2022" name="bioRxiv">
        <title>Sequencing and chromosome-scale assembly of the giantPleurodeles waltlgenome.</title>
        <authorList>
            <person name="Brown T."/>
            <person name="Elewa A."/>
            <person name="Iarovenko S."/>
            <person name="Subramanian E."/>
            <person name="Araus A.J."/>
            <person name="Petzold A."/>
            <person name="Susuki M."/>
            <person name="Suzuki K.-i.T."/>
            <person name="Hayashi T."/>
            <person name="Toyoda A."/>
            <person name="Oliveira C."/>
            <person name="Osipova E."/>
            <person name="Leigh N.D."/>
            <person name="Simon A."/>
            <person name="Yun M.H."/>
        </authorList>
    </citation>
    <scope>NUCLEOTIDE SEQUENCE</scope>
    <source>
        <strain evidence="2">20211129_DDA</strain>
        <tissue evidence="2">Liver</tissue>
    </source>
</reference>
<feature type="region of interest" description="Disordered" evidence="1">
    <location>
        <begin position="54"/>
        <end position="73"/>
    </location>
</feature>
<accession>A0AAV7KPT6</accession>
<dbReference type="EMBL" id="JANPWB010000016">
    <property type="protein sequence ID" value="KAJ1080174.1"/>
    <property type="molecule type" value="Genomic_DNA"/>
</dbReference>
<protein>
    <submittedName>
        <fullName evidence="2">Uncharacterized protein</fullName>
    </submittedName>
</protein>
<evidence type="ECO:0000256" key="1">
    <source>
        <dbReference type="SAM" id="MobiDB-lite"/>
    </source>
</evidence>
<evidence type="ECO:0000313" key="2">
    <source>
        <dbReference type="EMBL" id="KAJ1080174.1"/>
    </source>
</evidence>
<feature type="compositionally biased region" description="Polar residues" evidence="1">
    <location>
        <begin position="64"/>
        <end position="73"/>
    </location>
</feature>
<dbReference type="Proteomes" id="UP001066276">
    <property type="component" value="Chromosome 12"/>
</dbReference>
<sequence length="73" mass="7720">MVSEVAGPVARPQDVQVAGEEKPVRPLLPLFIYCSTAPRVAAAVLHSALPIGRKPSPLSAHLSVRNTRQLGPT</sequence>
<proteinExistence type="predicted"/>
<comment type="caution">
    <text evidence="2">The sequence shown here is derived from an EMBL/GenBank/DDBJ whole genome shotgun (WGS) entry which is preliminary data.</text>
</comment>
<gene>
    <name evidence="2" type="ORF">NDU88_000394</name>
</gene>
<dbReference type="AlphaFoldDB" id="A0AAV7KPT6"/>
<evidence type="ECO:0000313" key="3">
    <source>
        <dbReference type="Proteomes" id="UP001066276"/>
    </source>
</evidence>
<keyword evidence="3" id="KW-1185">Reference proteome</keyword>